<feature type="region of interest" description="Disordered" evidence="1">
    <location>
        <begin position="1"/>
        <end position="20"/>
    </location>
</feature>
<dbReference type="Proteomes" id="UP000479710">
    <property type="component" value="Unassembled WGS sequence"/>
</dbReference>
<dbReference type="EMBL" id="SPHZ02000009">
    <property type="protein sequence ID" value="KAF0900982.1"/>
    <property type="molecule type" value="Genomic_DNA"/>
</dbReference>
<evidence type="ECO:0000313" key="3">
    <source>
        <dbReference type="Proteomes" id="UP000479710"/>
    </source>
</evidence>
<gene>
    <name evidence="2" type="ORF">E2562_037163</name>
</gene>
<evidence type="ECO:0000313" key="2">
    <source>
        <dbReference type="EMBL" id="KAF0900982.1"/>
    </source>
</evidence>
<dbReference type="PANTHER" id="PTHR47876">
    <property type="entry name" value="OS08G0260000 PROTEIN"/>
    <property type="match status" value="1"/>
</dbReference>
<name>A0A6G1CLE1_9ORYZ</name>
<protein>
    <submittedName>
        <fullName evidence="2">Uncharacterized protein</fullName>
    </submittedName>
</protein>
<accession>A0A6G1CLE1</accession>
<organism evidence="2 3">
    <name type="scientific">Oryza meyeriana var. granulata</name>
    <dbReference type="NCBI Taxonomy" id="110450"/>
    <lineage>
        <taxon>Eukaryota</taxon>
        <taxon>Viridiplantae</taxon>
        <taxon>Streptophyta</taxon>
        <taxon>Embryophyta</taxon>
        <taxon>Tracheophyta</taxon>
        <taxon>Spermatophyta</taxon>
        <taxon>Magnoliopsida</taxon>
        <taxon>Liliopsida</taxon>
        <taxon>Poales</taxon>
        <taxon>Poaceae</taxon>
        <taxon>BOP clade</taxon>
        <taxon>Oryzoideae</taxon>
        <taxon>Oryzeae</taxon>
        <taxon>Oryzinae</taxon>
        <taxon>Oryza</taxon>
        <taxon>Oryza meyeriana</taxon>
    </lineage>
</organism>
<reference evidence="2 3" key="1">
    <citation type="submission" date="2019-11" db="EMBL/GenBank/DDBJ databases">
        <title>Whole genome sequence of Oryza granulata.</title>
        <authorList>
            <person name="Li W."/>
        </authorList>
    </citation>
    <scope>NUCLEOTIDE SEQUENCE [LARGE SCALE GENOMIC DNA]</scope>
    <source>
        <strain evidence="3">cv. Menghai</strain>
        <tissue evidence="2">Leaf</tissue>
    </source>
</reference>
<dbReference type="AlphaFoldDB" id="A0A6G1CLE1"/>
<sequence length="208" mass="22739">MASAPRLLPPASPPTTAASPLRHHHAILAAAAPRALRPINPPRLRCRAAATTTSGGGPLVLEGSSGAVAVREFVTLDELRAAVRLRIRTFYEYATDSYGAEDLRKSLAEREYEALQDRISGKMINFQRVSCINGTVPLLPSLASAEELCSTCKFVEDGEERVVVGSLDLNQCLWLPDELTGKRPGVMLFISFELYSVGNFMELRMNHD</sequence>
<keyword evidence="3" id="KW-1185">Reference proteome</keyword>
<dbReference type="OrthoDB" id="41532at2759"/>
<evidence type="ECO:0000256" key="1">
    <source>
        <dbReference type="SAM" id="MobiDB-lite"/>
    </source>
</evidence>
<proteinExistence type="predicted"/>
<dbReference type="PANTHER" id="PTHR47876:SF2">
    <property type="entry name" value="GCN5-RELATED N-ACETYLTRANSFERASE 7, CHLOROPLASTIC"/>
    <property type="match status" value="1"/>
</dbReference>
<dbReference type="GO" id="GO:0009507">
    <property type="term" value="C:chloroplast"/>
    <property type="evidence" value="ECO:0007669"/>
    <property type="project" value="TreeGrafter"/>
</dbReference>
<comment type="caution">
    <text evidence="2">The sequence shown here is derived from an EMBL/GenBank/DDBJ whole genome shotgun (WGS) entry which is preliminary data.</text>
</comment>